<gene>
    <name evidence="1" type="ORF">CONLIGDRAFT_195917</name>
</gene>
<keyword evidence="2" id="KW-1185">Reference proteome</keyword>
<evidence type="ECO:0000313" key="2">
    <source>
        <dbReference type="Proteomes" id="UP000182658"/>
    </source>
</evidence>
<dbReference type="Proteomes" id="UP000182658">
    <property type="component" value="Unassembled WGS sequence"/>
</dbReference>
<dbReference type="InParanoid" id="A0A1J7J384"/>
<proteinExistence type="predicted"/>
<organism evidence="1 2">
    <name type="scientific">Coniochaeta ligniaria NRRL 30616</name>
    <dbReference type="NCBI Taxonomy" id="1408157"/>
    <lineage>
        <taxon>Eukaryota</taxon>
        <taxon>Fungi</taxon>
        <taxon>Dikarya</taxon>
        <taxon>Ascomycota</taxon>
        <taxon>Pezizomycotina</taxon>
        <taxon>Sordariomycetes</taxon>
        <taxon>Sordariomycetidae</taxon>
        <taxon>Coniochaetales</taxon>
        <taxon>Coniochaetaceae</taxon>
        <taxon>Coniochaeta</taxon>
    </lineage>
</organism>
<name>A0A1J7J384_9PEZI</name>
<reference evidence="1 2" key="1">
    <citation type="submission" date="2016-10" db="EMBL/GenBank/DDBJ databases">
        <title>Draft genome sequence of Coniochaeta ligniaria NRRL30616, a lignocellulolytic fungus for bioabatement of inhibitors in plant biomass hydrolysates.</title>
        <authorList>
            <consortium name="DOE Joint Genome Institute"/>
            <person name="Jimenez D.J."/>
            <person name="Hector R.E."/>
            <person name="Riley R."/>
            <person name="Sun H."/>
            <person name="Grigoriev I.V."/>
            <person name="Van Elsas J.D."/>
            <person name="Nichols N.N."/>
        </authorList>
    </citation>
    <scope>NUCLEOTIDE SEQUENCE [LARGE SCALE GENOMIC DNA]</scope>
    <source>
        <strain evidence="1 2">NRRL 30616</strain>
    </source>
</reference>
<dbReference type="EMBL" id="KV875094">
    <property type="protein sequence ID" value="OIW33819.1"/>
    <property type="molecule type" value="Genomic_DNA"/>
</dbReference>
<protein>
    <submittedName>
        <fullName evidence="1">Uncharacterized protein</fullName>
    </submittedName>
</protein>
<evidence type="ECO:0000313" key="1">
    <source>
        <dbReference type="EMBL" id="OIW33819.1"/>
    </source>
</evidence>
<sequence length="168" mass="18764">MVVQIFSHVSSSTGYQKLWTSRIRGPYSVSRTRMVDPGATAAGVGHVSAGIYPFVGFNRRCGMRVCGFTFGLHHFSITARLGRQADRGRLYVCSTLEALRPERGGQSLHNACGSADTRTYTSYGETRGLTDDLGSWIRMRNMAAKQCSRIREQSYEYLGMIQQTLEKH</sequence>
<dbReference type="AlphaFoldDB" id="A0A1J7J384"/>
<accession>A0A1J7J384</accession>